<dbReference type="PANTHER" id="PTHR42760">
    <property type="entry name" value="SHORT-CHAIN DEHYDROGENASES/REDUCTASES FAMILY MEMBER"/>
    <property type="match status" value="1"/>
</dbReference>
<dbReference type="Gene3D" id="3.40.50.720">
    <property type="entry name" value="NAD(P)-binding Rossmann-like Domain"/>
    <property type="match status" value="1"/>
</dbReference>
<dbReference type="GO" id="GO:0016616">
    <property type="term" value="F:oxidoreductase activity, acting on the CH-OH group of donors, NAD or NADP as acceptor"/>
    <property type="evidence" value="ECO:0007669"/>
    <property type="project" value="TreeGrafter"/>
</dbReference>
<protein>
    <submittedName>
        <fullName evidence="3">NAD(P)-dependent dehydrogenase (Short-subunit alcohol dehydrogenase family)</fullName>
    </submittedName>
</protein>
<dbReference type="Proteomes" id="UP000268727">
    <property type="component" value="Unassembled WGS sequence"/>
</dbReference>
<evidence type="ECO:0000313" key="3">
    <source>
        <dbReference type="EMBL" id="ROP36891.1"/>
    </source>
</evidence>
<dbReference type="PRINTS" id="PR00081">
    <property type="entry name" value="GDHRDH"/>
</dbReference>
<gene>
    <name evidence="3" type="ORF">EDD40_2171</name>
</gene>
<evidence type="ECO:0000313" key="4">
    <source>
        <dbReference type="Proteomes" id="UP000268727"/>
    </source>
</evidence>
<organism evidence="3 4">
    <name type="scientific">Saccharothrix texasensis</name>
    <dbReference type="NCBI Taxonomy" id="103734"/>
    <lineage>
        <taxon>Bacteria</taxon>
        <taxon>Bacillati</taxon>
        <taxon>Actinomycetota</taxon>
        <taxon>Actinomycetes</taxon>
        <taxon>Pseudonocardiales</taxon>
        <taxon>Pseudonocardiaceae</taxon>
        <taxon>Saccharothrix</taxon>
    </lineage>
</organism>
<accession>A0A3N1H308</accession>
<dbReference type="PROSITE" id="PS00061">
    <property type="entry name" value="ADH_SHORT"/>
    <property type="match status" value="1"/>
</dbReference>
<dbReference type="RefSeq" id="WP_123747933.1">
    <property type="nucleotide sequence ID" value="NZ_RJKM01000001.1"/>
</dbReference>
<dbReference type="Pfam" id="PF13561">
    <property type="entry name" value="adh_short_C2"/>
    <property type="match status" value="1"/>
</dbReference>
<sequence>MVNNLGRLAGRRALVTGGTRGIGAGIVRKLAAEGAVVLTTARSAGDAELPAGVLFTTADAADPDSAPRLADEAVRQLGGVDILVDNAGGGQAKPGGYGDIDDKAWQEVLETNLLGAVRLDRAILPGMVERGSGVIIHISSSSAHVPVGPLLHYSAAKAALSNYSKGLAEQVAARGVRVNRVSPGMTETSAVAAVIGDLAASASGDHDAARAALVELIGGIPMGRTGTPEDIANLVAFLVSDEASWITGADYVIDGGTLKAA</sequence>
<comment type="similarity">
    <text evidence="1">Belongs to the short-chain dehydrogenases/reductases (SDR) family.</text>
</comment>
<dbReference type="FunFam" id="3.40.50.720:FF:000084">
    <property type="entry name" value="Short-chain dehydrogenase reductase"/>
    <property type="match status" value="1"/>
</dbReference>
<keyword evidence="4" id="KW-1185">Reference proteome</keyword>
<proteinExistence type="inferred from homology"/>
<keyword evidence="2" id="KW-0560">Oxidoreductase</keyword>
<dbReference type="InterPro" id="IPR036291">
    <property type="entry name" value="NAD(P)-bd_dom_sf"/>
</dbReference>
<dbReference type="PANTHER" id="PTHR42760:SF133">
    <property type="entry name" value="3-OXOACYL-[ACYL-CARRIER-PROTEIN] REDUCTASE"/>
    <property type="match status" value="1"/>
</dbReference>
<dbReference type="PRINTS" id="PR00080">
    <property type="entry name" value="SDRFAMILY"/>
</dbReference>
<dbReference type="NCBIfam" id="NF005095">
    <property type="entry name" value="PRK06523.1"/>
    <property type="match status" value="1"/>
</dbReference>
<evidence type="ECO:0000256" key="2">
    <source>
        <dbReference type="ARBA" id="ARBA00023002"/>
    </source>
</evidence>
<comment type="caution">
    <text evidence="3">The sequence shown here is derived from an EMBL/GenBank/DDBJ whole genome shotgun (WGS) entry which is preliminary data.</text>
</comment>
<dbReference type="InterPro" id="IPR020904">
    <property type="entry name" value="Sc_DH/Rdtase_CS"/>
</dbReference>
<reference evidence="3 4" key="1">
    <citation type="submission" date="2018-11" db="EMBL/GenBank/DDBJ databases">
        <title>Sequencing the genomes of 1000 actinobacteria strains.</title>
        <authorList>
            <person name="Klenk H.-P."/>
        </authorList>
    </citation>
    <scope>NUCLEOTIDE SEQUENCE [LARGE SCALE GENOMIC DNA]</scope>
    <source>
        <strain evidence="3 4">DSM 44231</strain>
    </source>
</reference>
<dbReference type="InterPro" id="IPR002347">
    <property type="entry name" value="SDR_fam"/>
</dbReference>
<evidence type="ECO:0000256" key="1">
    <source>
        <dbReference type="ARBA" id="ARBA00006484"/>
    </source>
</evidence>
<dbReference type="AlphaFoldDB" id="A0A3N1H308"/>
<dbReference type="SUPFAM" id="SSF51735">
    <property type="entry name" value="NAD(P)-binding Rossmann-fold domains"/>
    <property type="match status" value="1"/>
</dbReference>
<dbReference type="EMBL" id="RJKM01000001">
    <property type="protein sequence ID" value="ROP36891.1"/>
    <property type="molecule type" value="Genomic_DNA"/>
</dbReference>
<name>A0A3N1H308_9PSEU</name>
<dbReference type="OrthoDB" id="8959163at2"/>